<dbReference type="GO" id="GO:0016491">
    <property type="term" value="F:oxidoreductase activity"/>
    <property type="evidence" value="ECO:0007669"/>
    <property type="project" value="InterPro"/>
</dbReference>
<evidence type="ECO:0000313" key="3">
    <source>
        <dbReference type="EMBL" id="GLY74101.1"/>
    </source>
</evidence>
<dbReference type="RefSeq" id="WP_349497958.1">
    <property type="nucleotide sequence ID" value="NZ_BSTJ01000002.1"/>
</dbReference>
<dbReference type="InterPro" id="IPR001433">
    <property type="entry name" value="OxRdtase_FAD/NAD-bd"/>
</dbReference>
<reference evidence="3" key="1">
    <citation type="submission" date="2023-03" db="EMBL/GenBank/DDBJ databases">
        <title>Actinoallomurus iriomotensis NBRC 103681.</title>
        <authorList>
            <person name="Ichikawa N."/>
            <person name="Sato H."/>
            <person name="Tonouchi N."/>
        </authorList>
    </citation>
    <scope>NUCLEOTIDE SEQUENCE</scope>
    <source>
        <strain evidence="3">NBRC 103681</strain>
    </source>
</reference>
<organism evidence="3 4">
    <name type="scientific">Actinoallomurus iriomotensis</name>
    <dbReference type="NCBI Taxonomy" id="478107"/>
    <lineage>
        <taxon>Bacteria</taxon>
        <taxon>Bacillati</taxon>
        <taxon>Actinomycetota</taxon>
        <taxon>Actinomycetes</taxon>
        <taxon>Streptosporangiales</taxon>
        <taxon>Thermomonosporaceae</taxon>
        <taxon>Actinoallomurus</taxon>
    </lineage>
</organism>
<dbReference type="InterPro" id="IPR039261">
    <property type="entry name" value="FNR_nucleotide-bd"/>
</dbReference>
<evidence type="ECO:0000259" key="2">
    <source>
        <dbReference type="Pfam" id="PF00175"/>
    </source>
</evidence>
<accession>A0A9W6RDM7</accession>
<dbReference type="Pfam" id="PF00175">
    <property type="entry name" value="NAD_binding_1"/>
    <property type="match status" value="1"/>
</dbReference>
<comment type="caution">
    <text evidence="3">The sequence shown here is derived from an EMBL/GenBank/DDBJ whole genome shotgun (WGS) entry which is preliminary data.</text>
</comment>
<feature type="domain" description="Oxidoreductase FAD/NAD(P)-binding" evidence="2">
    <location>
        <begin position="37"/>
        <end position="139"/>
    </location>
</feature>
<evidence type="ECO:0000313" key="4">
    <source>
        <dbReference type="Proteomes" id="UP001165135"/>
    </source>
</evidence>
<protein>
    <recommendedName>
        <fullName evidence="2">Oxidoreductase FAD/NAD(P)-binding domain-containing protein</fullName>
    </recommendedName>
</protein>
<dbReference type="PANTHER" id="PTHR47354">
    <property type="entry name" value="NADH OXIDOREDUCTASE HCR"/>
    <property type="match status" value="1"/>
</dbReference>
<dbReference type="EMBL" id="BSTJ01000002">
    <property type="protein sequence ID" value="GLY74101.1"/>
    <property type="molecule type" value="Genomic_DNA"/>
</dbReference>
<name>A0A9W6RDM7_9ACTN</name>
<dbReference type="SUPFAM" id="SSF52343">
    <property type="entry name" value="Ferredoxin reductase-like, C-terminal NADP-linked domain"/>
    <property type="match status" value="1"/>
</dbReference>
<proteinExistence type="predicted"/>
<dbReference type="InterPro" id="IPR050415">
    <property type="entry name" value="MRET"/>
</dbReference>
<sequence length="167" mass="18321">MSTLLHDSVDVGDMLTLSLPYGNVVLDDSGRPVVFASAGIGVTPMAGTLSHLAQAESRPPITMLDADLEEAVFPLRRQVVNDVVELPHAELYVWYENDAHSIEPVNGVFHGTMDLSAVDLPDNAIYYLCGPLPFMRALRAELLARDFAPGDIHYEVFGPDLWQTDLD</sequence>
<dbReference type="PANTHER" id="PTHR47354:SF5">
    <property type="entry name" value="PROTEIN RFBI"/>
    <property type="match status" value="1"/>
</dbReference>
<dbReference type="AlphaFoldDB" id="A0A9W6RDM7"/>
<gene>
    <name evidence="3" type="ORF">Airi01_023680</name>
</gene>
<comment type="cofactor">
    <cofactor evidence="1">
        <name>FAD</name>
        <dbReference type="ChEBI" id="CHEBI:57692"/>
    </cofactor>
</comment>
<dbReference type="Proteomes" id="UP001165135">
    <property type="component" value="Unassembled WGS sequence"/>
</dbReference>
<evidence type="ECO:0000256" key="1">
    <source>
        <dbReference type="ARBA" id="ARBA00001974"/>
    </source>
</evidence>
<dbReference type="Gene3D" id="3.40.50.80">
    <property type="entry name" value="Nucleotide-binding domain of ferredoxin-NADP reductase (FNR) module"/>
    <property type="match status" value="1"/>
</dbReference>